<dbReference type="EMBL" id="SLXQ01000008">
    <property type="protein sequence ID" value="TCP49929.1"/>
    <property type="molecule type" value="Genomic_DNA"/>
</dbReference>
<dbReference type="SUPFAM" id="SSF56281">
    <property type="entry name" value="Metallo-hydrolase/oxidoreductase"/>
    <property type="match status" value="1"/>
</dbReference>
<evidence type="ECO:0000313" key="8">
    <source>
        <dbReference type="Proteomes" id="UP000294911"/>
    </source>
</evidence>
<dbReference type="GO" id="GO:0016787">
    <property type="term" value="F:hydrolase activity"/>
    <property type="evidence" value="ECO:0007669"/>
    <property type="project" value="UniProtKB-KW"/>
</dbReference>
<evidence type="ECO:0000256" key="3">
    <source>
        <dbReference type="ARBA" id="ARBA00022723"/>
    </source>
</evidence>
<accession>A0A4R2QM28</accession>
<dbReference type="Pfam" id="PF00753">
    <property type="entry name" value="Lactamase_B"/>
    <property type="match status" value="1"/>
</dbReference>
<evidence type="ECO:0000256" key="2">
    <source>
        <dbReference type="ARBA" id="ARBA00007749"/>
    </source>
</evidence>
<dbReference type="PANTHER" id="PTHR42978:SF7">
    <property type="entry name" value="METALLO-HYDROLASE RV2300C-RELATED"/>
    <property type="match status" value="1"/>
</dbReference>
<name>A0A4R2QM28_9PSEU</name>
<evidence type="ECO:0000259" key="6">
    <source>
        <dbReference type="SMART" id="SM00849"/>
    </source>
</evidence>
<evidence type="ECO:0000256" key="1">
    <source>
        <dbReference type="ARBA" id="ARBA00001947"/>
    </source>
</evidence>
<dbReference type="InterPro" id="IPR001279">
    <property type="entry name" value="Metallo-B-lactamas"/>
</dbReference>
<sequence length="265" mass="29129">MRYGIGQSWTAPRTYIPTSGFQPAEDLDYRLFCYTWVAVSEEQVVLVDGGCDEPTATARGITWDRSPMDSLRVLGIDPKDVDDVVISHLHWDHAGNLTAFPNAQIHLHPAELRYATGPPMEHRYLRRPYDTAQLRDMVSFVHEGRVQFTDGTTEIAPGLTVHPVGGHTPGTQVVRVPTHRGPVVLASDSRHFHHNNSGGDAGGVPFSIVVHVDDYCAAARTVDDLAASPDHVIPGHDPSVSHRYPTLDGDELISRLDVAPEPSRQ</sequence>
<protein>
    <submittedName>
        <fullName evidence="7">Glyoxylase-like metal-dependent hydrolase (Beta-lactamase superfamily II)</fullName>
    </submittedName>
</protein>
<organism evidence="7 8">
    <name type="scientific">Tamaricihabitans halophyticus</name>
    <dbReference type="NCBI Taxonomy" id="1262583"/>
    <lineage>
        <taxon>Bacteria</taxon>
        <taxon>Bacillati</taxon>
        <taxon>Actinomycetota</taxon>
        <taxon>Actinomycetes</taxon>
        <taxon>Pseudonocardiales</taxon>
        <taxon>Pseudonocardiaceae</taxon>
        <taxon>Tamaricihabitans</taxon>
    </lineage>
</organism>
<comment type="cofactor">
    <cofactor evidence="1">
        <name>Zn(2+)</name>
        <dbReference type="ChEBI" id="CHEBI:29105"/>
    </cofactor>
</comment>
<dbReference type="GO" id="GO:0046872">
    <property type="term" value="F:metal ion binding"/>
    <property type="evidence" value="ECO:0007669"/>
    <property type="project" value="UniProtKB-KW"/>
</dbReference>
<dbReference type="Proteomes" id="UP000294911">
    <property type="component" value="Unassembled WGS sequence"/>
</dbReference>
<dbReference type="RefSeq" id="WP_165912997.1">
    <property type="nucleotide sequence ID" value="NZ_SLXQ01000008.1"/>
</dbReference>
<gene>
    <name evidence="7" type="ORF">EV191_10815</name>
</gene>
<dbReference type="Gene3D" id="3.60.15.10">
    <property type="entry name" value="Ribonuclease Z/Hydroxyacylglutathione hydrolase-like"/>
    <property type="match status" value="1"/>
</dbReference>
<evidence type="ECO:0000256" key="4">
    <source>
        <dbReference type="ARBA" id="ARBA00022801"/>
    </source>
</evidence>
<reference evidence="7 8" key="1">
    <citation type="submission" date="2019-03" db="EMBL/GenBank/DDBJ databases">
        <title>Genomic Encyclopedia of Type Strains, Phase IV (KMG-IV): sequencing the most valuable type-strain genomes for metagenomic binning, comparative biology and taxonomic classification.</title>
        <authorList>
            <person name="Goeker M."/>
        </authorList>
    </citation>
    <scope>NUCLEOTIDE SEQUENCE [LARGE SCALE GENOMIC DNA]</scope>
    <source>
        <strain evidence="7 8">DSM 45765</strain>
    </source>
</reference>
<dbReference type="PANTHER" id="PTHR42978">
    <property type="entry name" value="QUORUM-QUENCHING LACTONASE YTNP-RELATED-RELATED"/>
    <property type="match status" value="1"/>
</dbReference>
<dbReference type="AlphaFoldDB" id="A0A4R2QM28"/>
<feature type="domain" description="Metallo-beta-lactamase" evidence="6">
    <location>
        <begin position="32"/>
        <end position="236"/>
    </location>
</feature>
<keyword evidence="4 7" id="KW-0378">Hydrolase</keyword>
<dbReference type="SMART" id="SM00849">
    <property type="entry name" value="Lactamase_B"/>
    <property type="match status" value="1"/>
</dbReference>
<dbReference type="InterPro" id="IPR036866">
    <property type="entry name" value="RibonucZ/Hydroxyglut_hydro"/>
</dbReference>
<dbReference type="InterPro" id="IPR051013">
    <property type="entry name" value="MBL_superfamily_lactonases"/>
</dbReference>
<keyword evidence="3" id="KW-0479">Metal-binding</keyword>
<proteinExistence type="inferred from homology"/>
<evidence type="ECO:0000313" key="7">
    <source>
        <dbReference type="EMBL" id="TCP49929.1"/>
    </source>
</evidence>
<evidence type="ECO:0000256" key="5">
    <source>
        <dbReference type="ARBA" id="ARBA00022833"/>
    </source>
</evidence>
<comment type="caution">
    <text evidence="7">The sequence shown here is derived from an EMBL/GenBank/DDBJ whole genome shotgun (WGS) entry which is preliminary data.</text>
</comment>
<comment type="similarity">
    <text evidence="2">Belongs to the metallo-beta-lactamase superfamily.</text>
</comment>
<keyword evidence="8" id="KW-1185">Reference proteome</keyword>
<dbReference type="CDD" id="cd07729">
    <property type="entry name" value="AHL_lactonase_MBL-fold"/>
    <property type="match status" value="1"/>
</dbReference>
<keyword evidence="5" id="KW-0862">Zinc</keyword>